<dbReference type="STRING" id="1941349.STSP1_01297"/>
<dbReference type="SUPFAM" id="SSF56436">
    <property type="entry name" value="C-type lectin-like"/>
    <property type="match status" value="1"/>
</dbReference>
<protein>
    <submittedName>
        <fullName evidence="4">Uncharacterized protein</fullName>
    </submittedName>
</protein>
<dbReference type="NCBIfam" id="TIGR02595">
    <property type="entry name" value="PEP_CTERM"/>
    <property type="match status" value="1"/>
</dbReference>
<dbReference type="InterPro" id="IPR005532">
    <property type="entry name" value="SUMF_dom"/>
</dbReference>
<organism evidence="4 5">
    <name type="scientific">Sedimentisphaera salicampi</name>
    <dbReference type="NCBI Taxonomy" id="1941349"/>
    <lineage>
        <taxon>Bacteria</taxon>
        <taxon>Pseudomonadati</taxon>
        <taxon>Planctomycetota</taxon>
        <taxon>Phycisphaerae</taxon>
        <taxon>Sedimentisphaerales</taxon>
        <taxon>Sedimentisphaeraceae</taxon>
        <taxon>Sedimentisphaera</taxon>
    </lineage>
</organism>
<dbReference type="Gene3D" id="3.90.1580.10">
    <property type="entry name" value="paralog of FGE (formylglycine-generating enzyme)"/>
    <property type="match status" value="1"/>
</dbReference>
<dbReference type="Pfam" id="PF07589">
    <property type="entry name" value="PEP-CTERM"/>
    <property type="match status" value="1"/>
</dbReference>
<feature type="domain" description="Ice-binding protein C-terminal" evidence="3">
    <location>
        <begin position="288"/>
        <end position="309"/>
    </location>
</feature>
<feature type="domain" description="Sulfatase-modifying factor enzyme-like" evidence="2">
    <location>
        <begin position="64"/>
        <end position="286"/>
    </location>
</feature>
<dbReference type="GO" id="GO:0120147">
    <property type="term" value="F:formylglycine-generating oxidase activity"/>
    <property type="evidence" value="ECO:0007669"/>
    <property type="project" value="TreeGrafter"/>
</dbReference>
<dbReference type="PANTHER" id="PTHR23150">
    <property type="entry name" value="SULFATASE MODIFYING FACTOR 1, 2"/>
    <property type="match status" value="1"/>
</dbReference>
<accession>A0A1W6LMD3</accession>
<name>A0A1W6LMD3_9BACT</name>
<proteinExistence type="predicted"/>
<dbReference type="Pfam" id="PF03781">
    <property type="entry name" value="FGE-sulfatase"/>
    <property type="match status" value="1"/>
</dbReference>
<dbReference type="AlphaFoldDB" id="A0A1W6LMD3"/>
<evidence type="ECO:0000259" key="3">
    <source>
        <dbReference type="Pfam" id="PF07589"/>
    </source>
</evidence>
<dbReference type="InterPro" id="IPR051043">
    <property type="entry name" value="Sulfatase_Mod_Factor_Kinase"/>
</dbReference>
<dbReference type="InterPro" id="IPR013424">
    <property type="entry name" value="Ice-binding_C"/>
</dbReference>
<dbReference type="KEGG" id="pbp:STSP1_01297"/>
<reference evidence="5" key="1">
    <citation type="submission" date="2017-04" db="EMBL/GenBank/DDBJ databases">
        <title>Comparative genomics and description of representatives of a novel lineage of planctomycetes thriving in anoxic sediments.</title>
        <authorList>
            <person name="Spring S."/>
            <person name="Bunk B."/>
            <person name="Sproer C."/>
        </authorList>
    </citation>
    <scope>NUCLEOTIDE SEQUENCE [LARGE SCALE GENOMIC DNA]</scope>
    <source>
        <strain evidence="5">ST-PulAB-D4</strain>
    </source>
</reference>
<dbReference type="PANTHER" id="PTHR23150:SF19">
    <property type="entry name" value="FORMYLGLYCINE-GENERATING ENZYME"/>
    <property type="match status" value="1"/>
</dbReference>
<dbReference type="RefSeq" id="WP_085756676.1">
    <property type="nucleotide sequence ID" value="NZ_CP021023.1"/>
</dbReference>
<evidence type="ECO:0000259" key="2">
    <source>
        <dbReference type="Pfam" id="PF03781"/>
    </source>
</evidence>
<dbReference type="Proteomes" id="UP000193334">
    <property type="component" value="Chromosome"/>
</dbReference>
<evidence type="ECO:0000313" key="4">
    <source>
        <dbReference type="EMBL" id="ARN56904.1"/>
    </source>
</evidence>
<evidence type="ECO:0000256" key="1">
    <source>
        <dbReference type="SAM" id="SignalP"/>
    </source>
</evidence>
<dbReference type="InterPro" id="IPR042095">
    <property type="entry name" value="SUMF_sf"/>
</dbReference>
<sequence precursor="true">MKRAVFYLAVCTILASASFAVYQENFGNGSNQFTISFVDISGDASSANGTNIGEGKTFSDPGYQYRMGTREITNAQWDKFKADYGQVTGDPSSAYDSDPEMGTNAPTGRVSWYEAAQFVNYLNTSKGHQAAYKFTGTQGTSNYALDTWSTAEAAGGTNLYRHKDAQFFLPTEDEWVKAAYWNGSSIQTYATKDGSVPEAGVDTNYNDANPDTWDAGSGAEELNGTYDMMGNVFEWMESPFSDQNTAADSERVYRGGSYYNGADVLASSDRRDMSPYGEYGDIGFRVGTVPEPATMALLGIGGLFIRRRRAR</sequence>
<gene>
    <name evidence="4" type="ORF">STSP1_01297</name>
</gene>
<dbReference type="InterPro" id="IPR016187">
    <property type="entry name" value="CTDL_fold"/>
</dbReference>
<feature type="signal peptide" evidence="1">
    <location>
        <begin position="1"/>
        <end position="22"/>
    </location>
</feature>
<feature type="chain" id="PRO_5012213254" evidence="1">
    <location>
        <begin position="23"/>
        <end position="311"/>
    </location>
</feature>
<keyword evidence="5" id="KW-1185">Reference proteome</keyword>
<keyword evidence="1" id="KW-0732">Signal</keyword>
<evidence type="ECO:0000313" key="5">
    <source>
        <dbReference type="Proteomes" id="UP000193334"/>
    </source>
</evidence>
<dbReference type="EMBL" id="CP021023">
    <property type="protein sequence ID" value="ARN56904.1"/>
    <property type="molecule type" value="Genomic_DNA"/>
</dbReference>